<name>A0AAE8W5F3_9ACTN</name>
<reference evidence="1 2" key="1">
    <citation type="submission" date="2019-03" db="EMBL/GenBank/DDBJ databases">
        <title>Comparative genomic analyses of the sweetpotato soil rot pathogen, Streptomyces ipomoeae.</title>
        <authorList>
            <person name="Ruschel Soares N."/>
            <person name="Badger J.H."/>
            <person name="Huguet-Tapia J.C."/>
            <person name="Clark C.A."/>
            <person name="Pettis G.S."/>
        </authorList>
    </citation>
    <scope>NUCLEOTIDE SEQUENCE [LARGE SCALE GENOMIC DNA]</scope>
    <source>
        <strain evidence="1 2">88-35</strain>
    </source>
</reference>
<organism evidence="1 2">
    <name type="scientific">Streptomyces ipomoeae</name>
    <dbReference type="NCBI Taxonomy" id="103232"/>
    <lineage>
        <taxon>Bacteria</taxon>
        <taxon>Bacillati</taxon>
        <taxon>Actinomycetota</taxon>
        <taxon>Actinomycetes</taxon>
        <taxon>Kitasatosporales</taxon>
        <taxon>Streptomycetaceae</taxon>
        <taxon>Streptomyces</taxon>
    </lineage>
</organism>
<dbReference type="Proteomes" id="UP000318720">
    <property type="component" value="Unassembled WGS sequence"/>
</dbReference>
<dbReference type="GO" id="GO:0016301">
    <property type="term" value="F:kinase activity"/>
    <property type="evidence" value="ECO:0007669"/>
    <property type="project" value="UniProtKB-KW"/>
</dbReference>
<evidence type="ECO:0000313" key="2">
    <source>
        <dbReference type="Proteomes" id="UP000318720"/>
    </source>
</evidence>
<keyword evidence="1" id="KW-0418">Kinase</keyword>
<accession>A0AAE8W5F3</accession>
<gene>
    <name evidence="1" type="ORF">Sipo8835_11635</name>
</gene>
<protein>
    <submittedName>
        <fullName evidence="1">Diacylglycerol kinase</fullName>
    </submittedName>
</protein>
<comment type="caution">
    <text evidence="1">The sequence shown here is derived from an EMBL/GenBank/DDBJ whole genome shotgun (WGS) entry which is preliminary data.</text>
</comment>
<proteinExistence type="predicted"/>
<dbReference type="AlphaFoldDB" id="A0AAE8W5F3"/>
<evidence type="ECO:0000313" key="1">
    <source>
        <dbReference type="EMBL" id="TQE35961.1"/>
    </source>
</evidence>
<feature type="non-terminal residue" evidence="1">
    <location>
        <position position="1"/>
    </location>
</feature>
<keyword evidence="1" id="KW-0808">Transferase</keyword>
<sequence>VGPSRLRVEVDGVVLVDLGQPVEAVSITPGAGGGAEVEVRPVSVGAEAAPLQAVGKLVTVSGADFRYRADSLVAGPVRTRTWTVREGAWGLTLPG</sequence>
<dbReference type="EMBL" id="SPAZ01000099">
    <property type="protein sequence ID" value="TQE35961.1"/>
    <property type="molecule type" value="Genomic_DNA"/>
</dbReference>